<dbReference type="RefSeq" id="WP_209459674.1">
    <property type="nucleotide sequence ID" value="NZ_JAGGKC010000015.1"/>
</dbReference>
<dbReference type="InterPro" id="IPR001296">
    <property type="entry name" value="Glyco_trans_1"/>
</dbReference>
<dbReference type="Gene3D" id="3.40.50.2000">
    <property type="entry name" value="Glycogen Phosphorylase B"/>
    <property type="match status" value="2"/>
</dbReference>
<sequence>MDKLTVGLFNDSFPPTIDGVANATYNYARVINEKHGNVVVATPYYPDVEDDYPFEVIRYPSANVSKKLGYRMGYPFSAAVISRLRELKIDVIHSHCPFASTMLARALRSFTGAPVILTYHTKFDYDIEKRTDSTALRKATARFMMANINACDEVWVVSEGAGENLRSMGYEGSYLVMENGADYKVGRSTPENMERVREKHGLDLQTPTFLYVGRMMWYKGIRLTLDSLKIAKEMGKSFRMIFVGEGVDRPEIMEYAKECGLMDCCIFTGAIYDRDELKIYYSIADLFIFTSTYDTNGLVVREAASAYCPSLLIRDSCASEGVEHDISGLIADENAESIAREIIRACNDRAWIAELGTGAATKVYISWEDAIEKAYSRYRTVVEDFKERTRAEVEDSMVMKRIVRLRKGYMKGKLTAQDTYKRTSKRIKDIFQ</sequence>
<feature type="domain" description="Glycosyltransferase subfamily 4-like N-terminal" evidence="2">
    <location>
        <begin position="18"/>
        <end position="182"/>
    </location>
</feature>
<gene>
    <name evidence="3" type="ORF">J2Z34_001966</name>
</gene>
<dbReference type="EMBL" id="JAGGKC010000015">
    <property type="protein sequence ID" value="MBP1919477.1"/>
    <property type="molecule type" value="Genomic_DNA"/>
</dbReference>
<evidence type="ECO:0000313" key="4">
    <source>
        <dbReference type="Proteomes" id="UP001519271"/>
    </source>
</evidence>
<evidence type="ECO:0000259" key="2">
    <source>
        <dbReference type="Pfam" id="PF13439"/>
    </source>
</evidence>
<evidence type="ECO:0000313" key="3">
    <source>
        <dbReference type="EMBL" id="MBP1919477.1"/>
    </source>
</evidence>
<organism evidence="3 4">
    <name type="scientific">Youngiibacter multivorans</name>
    <dbReference type="NCBI Taxonomy" id="937251"/>
    <lineage>
        <taxon>Bacteria</taxon>
        <taxon>Bacillati</taxon>
        <taxon>Bacillota</taxon>
        <taxon>Clostridia</taxon>
        <taxon>Eubacteriales</taxon>
        <taxon>Clostridiaceae</taxon>
        <taxon>Youngiibacter</taxon>
    </lineage>
</organism>
<dbReference type="Proteomes" id="UP001519271">
    <property type="component" value="Unassembled WGS sequence"/>
</dbReference>
<evidence type="ECO:0000259" key="1">
    <source>
        <dbReference type="Pfam" id="PF00534"/>
    </source>
</evidence>
<dbReference type="SUPFAM" id="SSF53756">
    <property type="entry name" value="UDP-Glycosyltransferase/glycogen phosphorylase"/>
    <property type="match status" value="1"/>
</dbReference>
<name>A0ABS4G4K9_9CLOT</name>
<reference evidence="3 4" key="1">
    <citation type="submission" date="2021-03" db="EMBL/GenBank/DDBJ databases">
        <title>Genomic Encyclopedia of Type Strains, Phase IV (KMG-IV): sequencing the most valuable type-strain genomes for metagenomic binning, comparative biology and taxonomic classification.</title>
        <authorList>
            <person name="Goeker M."/>
        </authorList>
    </citation>
    <scope>NUCLEOTIDE SEQUENCE [LARGE SCALE GENOMIC DNA]</scope>
    <source>
        <strain evidence="3 4">DSM 6139</strain>
    </source>
</reference>
<dbReference type="PANTHER" id="PTHR45947">
    <property type="entry name" value="SULFOQUINOVOSYL TRANSFERASE SQD2"/>
    <property type="match status" value="1"/>
</dbReference>
<proteinExistence type="predicted"/>
<comment type="caution">
    <text evidence="3">The sequence shown here is derived from an EMBL/GenBank/DDBJ whole genome shotgun (WGS) entry which is preliminary data.</text>
</comment>
<protein>
    <submittedName>
        <fullName evidence="3">Glycosyltransferase involved in cell wall biosynthesis</fullName>
    </submittedName>
</protein>
<accession>A0ABS4G4K9</accession>
<keyword evidence="4" id="KW-1185">Reference proteome</keyword>
<feature type="domain" description="Glycosyl transferase family 1" evidence="1">
    <location>
        <begin position="194"/>
        <end position="349"/>
    </location>
</feature>
<dbReference type="PANTHER" id="PTHR45947:SF3">
    <property type="entry name" value="SULFOQUINOVOSYL TRANSFERASE SQD2"/>
    <property type="match status" value="1"/>
</dbReference>
<dbReference type="Pfam" id="PF00534">
    <property type="entry name" value="Glycos_transf_1"/>
    <property type="match status" value="1"/>
</dbReference>
<dbReference type="Pfam" id="PF13439">
    <property type="entry name" value="Glyco_transf_4"/>
    <property type="match status" value="1"/>
</dbReference>
<dbReference type="InterPro" id="IPR028098">
    <property type="entry name" value="Glyco_trans_4-like_N"/>
</dbReference>
<dbReference type="InterPro" id="IPR050194">
    <property type="entry name" value="Glycosyltransferase_grp1"/>
</dbReference>